<proteinExistence type="predicted"/>
<dbReference type="RefSeq" id="XP_075088228.1">
    <property type="nucleotide sequence ID" value="XM_075232127.1"/>
</dbReference>
<protein>
    <submittedName>
        <fullName evidence="2">Biotin--protein ligase 2</fullName>
    </submittedName>
</protein>
<name>A0AC58STG3_TOBAC</name>
<dbReference type="Proteomes" id="UP000790787">
    <property type="component" value="Chromosome 16"/>
</dbReference>
<gene>
    <name evidence="2" type="primary">LOC107787843</name>
</gene>
<sequence>MISQFKGSSIFFHSLQKFPKNLKAFSSSHVLGRKMESPADTLLLLSGKSEEENDAAKVLKNNNTLKTGEGVELVLHSEVKLENDDAFRIEEYFNSLSTRRFGRLLIYSPRLSSTHDVISQNNSDLPLGTVCVADVQLKGRGRSSNVWESPKGCLLFSFSIQMEDGRVVPHIQYVVCLAMTEAIKAVCLEKGTPELDVRIKWPNDLYLGGVKVGGILSTSVYRSKKFYVSAGVGLNVGNEKPTTCLNAVLKKVNPLSRELKREDVIAAFFNKFENLYDVFSEQGKLPLSTHSSNHTVYNLIFNYSSARPHKYSGQRVIVQERSGDQDQFVETVVTIQGLTSSGYLLGITDDGQMCELHPDGNSFDFFKGLIKRKMS</sequence>
<accession>A0AC58STG3</accession>
<reference evidence="2" key="2">
    <citation type="submission" date="2025-08" db="UniProtKB">
        <authorList>
            <consortium name="RefSeq"/>
        </authorList>
    </citation>
    <scope>IDENTIFICATION</scope>
    <source>
        <tissue evidence="2">Leaf</tissue>
    </source>
</reference>
<organism evidence="1 2">
    <name type="scientific">Nicotiana tabacum</name>
    <name type="common">Common tobacco</name>
    <dbReference type="NCBI Taxonomy" id="4097"/>
    <lineage>
        <taxon>Eukaryota</taxon>
        <taxon>Viridiplantae</taxon>
        <taxon>Streptophyta</taxon>
        <taxon>Embryophyta</taxon>
        <taxon>Tracheophyta</taxon>
        <taxon>Spermatophyta</taxon>
        <taxon>Magnoliopsida</taxon>
        <taxon>eudicotyledons</taxon>
        <taxon>Gunneridae</taxon>
        <taxon>Pentapetalae</taxon>
        <taxon>asterids</taxon>
        <taxon>lamiids</taxon>
        <taxon>Solanales</taxon>
        <taxon>Solanaceae</taxon>
        <taxon>Nicotianoideae</taxon>
        <taxon>Nicotianeae</taxon>
        <taxon>Nicotiana</taxon>
    </lineage>
</organism>
<keyword evidence="1" id="KW-1185">Reference proteome</keyword>
<evidence type="ECO:0000313" key="2">
    <source>
        <dbReference type="RefSeq" id="XP_075088228.1"/>
    </source>
</evidence>
<reference evidence="1" key="1">
    <citation type="journal article" date="2014" name="Nat. Commun.">
        <title>The tobacco genome sequence and its comparison with those of tomato and potato.</title>
        <authorList>
            <person name="Sierro N."/>
            <person name="Battey J.N."/>
            <person name="Ouadi S."/>
            <person name="Bakaher N."/>
            <person name="Bovet L."/>
            <person name="Willig A."/>
            <person name="Goepfert S."/>
            <person name="Peitsch M.C."/>
            <person name="Ivanov N.V."/>
        </authorList>
    </citation>
    <scope>NUCLEOTIDE SEQUENCE [LARGE SCALE GENOMIC DNA]</scope>
</reference>
<evidence type="ECO:0000313" key="1">
    <source>
        <dbReference type="Proteomes" id="UP000790787"/>
    </source>
</evidence>
<keyword evidence="2" id="KW-0436">Ligase</keyword>